<evidence type="ECO:0000313" key="2">
    <source>
        <dbReference type="Proteomes" id="UP000774617"/>
    </source>
</evidence>
<protein>
    <submittedName>
        <fullName evidence="1">Uncharacterized protein</fullName>
    </submittedName>
</protein>
<feature type="non-terminal residue" evidence="1">
    <location>
        <position position="1"/>
    </location>
</feature>
<sequence length="118" mass="13977">PDLTRDQRLQCLTLREINWSYEQIAAYTGFTLRQVQTACVAEHPTPQHRRGRRRRLSEQQSNQLEVFVCSSRSNRLLSYFQLAHGPFASWRVGEGVIRRTLAARGFQRYHVDWTLEDW</sequence>
<organism evidence="1 2">
    <name type="scientific">Macrophomina phaseolina</name>
    <dbReference type="NCBI Taxonomy" id="35725"/>
    <lineage>
        <taxon>Eukaryota</taxon>
        <taxon>Fungi</taxon>
        <taxon>Dikarya</taxon>
        <taxon>Ascomycota</taxon>
        <taxon>Pezizomycotina</taxon>
        <taxon>Dothideomycetes</taxon>
        <taxon>Dothideomycetes incertae sedis</taxon>
        <taxon>Botryosphaeriales</taxon>
        <taxon>Botryosphaeriaceae</taxon>
        <taxon>Macrophomina</taxon>
    </lineage>
</organism>
<dbReference type="EMBL" id="JAGTJR010000095">
    <property type="protein sequence ID" value="KAH7012007.1"/>
    <property type="molecule type" value="Genomic_DNA"/>
</dbReference>
<comment type="caution">
    <text evidence="1">The sequence shown here is derived from an EMBL/GenBank/DDBJ whole genome shotgun (WGS) entry which is preliminary data.</text>
</comment>
<gene>
    <name evidence="1" type="ORF">B0J12DRAFT_555330</name>
</gene>
<accession>A0ABQ8FQA7</accession>
<keyword evidence="2" id="KW-1185">Reference proteome</keyword>
<reference evidence="1 2" key="1">
    <citation type="journal article" date="2021" name="Nat. Commun.">
        <title>Genetic determinants of endophytism in the Arabidopsis root mycobiome.</title>
        <authorList>
            <person name="Mesny F."/>
            <person name="Miyauchi S."/>
            <person name="Thiergart T."/>
            <person name="Pickel B."/>
            <person name="Atanasova L."/>
            <person name="Karlsson M."/>
            <person name="Huettel B."/>
            <person name="Barry K.W."/>
            <person name="Haridas S."/>
            <person name="Chen C."/>
            <person name="Bauer D."/>
            <person name="Andreopoulos W."/>
            <person name="Pangilinan J."/>
            <person name="LaButti K."/>
            <person name="Riley R."/>
            <person name="Lipzen A."/>
            <person name="Clum A."/>
            <person name="Drula E."/>
            <person name="Henrissat B."/>
            <person name="Kohler A."/>
            <person name="Grigoriev I.V."/>
            <person name="Martin F.M."/>
            <person name="Hacquard S."/>
        </authorList>
    </citation>
    <scope>NUCLEOTIDE SEQUENCE [LARGE SCALE GENOMIC DNA]</scope>
    <source>
        <strain evidence="1 2">MPI-SDFR-AT-0080</strain>
    </source>
</reference>
<dbReference type="Proteomes" id="UP000774617">
    <property type="component" value="Unassembled WGS sequence"/>
</dbReference>
<evidence type="ECO:0000313" key="1">
    <source>
        <dbReference type="EMBL" id="KAH7012007.1"/>
    </source>
</evidence>
<name>A0ABQ8FQA7_9PEZI</name>
<proteinExistence type="predicted"/>
<feature type="non-terminal residue" evidence="1">
    <location>
        <position position="118"/>
    </location>
</feature>